<evidence type="ECO:0000313" key="1">
    <source>
        <dbReference type="EMBL" id="GAA0438568.1"/>
    </source>
</evidence>
<reference evidence="1 2" key="1">
    <citation type="journal article" date="2019" name="Int. J. Syst. Evol. Microbiol.">
        <title>The Global Catalogue of Microorganisms (GCM) 10K type strain sequencing project: providing services to taxonomists for standard genome sequencing and annotation.</title>
        <authorList>
            <consortium name="The Broad Institute Genomics Platform"/>
            <consortium name="The Broad Institute Genome Sequencing Center for Infectious Disease"/>
            <person name="Wu L."/>
            <person name="Ma J."/>
        </authorList>
    </citation>
    <scope>NUCLEOTIDE SEQUENCE [LARGE SCALE GENOMIC DNA]</scope>
    <source>
        <strain evidence="1 2">JCM 12149</strain>
    </source>
</reference>
<protein>
    <submittedName>
        <fullName evidence="1">Uncharacterized protein</fullName>
    </submittedName>
</protein>
<gene>
    <name evidence="1" type="ORF">GCM10008983_14330</name>
</gene>
<accession>A0ABN0Z8B4</accession>
<dbReference type="Proteomes" id="UP001501459">
    <property type="component" value="Unassembled WGS sequence"/>
</dbReference>
<dbReference type="EMBL" id="BAAADM010000037">
    <property type="protein sequence ID" value="GAA0438568.1"/>
    <property type="molecule type" value="Genomic_DNA"/>
</dbReference>
<name>A0ABN0Z8B4_9BACI</name>
<evidence type="ECO:0000313" key="2">
    <source>
        <dbReference type="Proteomes" id="UP001501459"/>
    </source>
</evidence>
<sequence>MFKQSQRLEMYQNKLHKEKMNHVLQEKQTKSGQVQWECIADGTIDPSKLGEACFLRPNKLFENTPIPLSP</sequence>
<comment type="caution">
    <text evidence="1">The sequence shown here is derived from an EMBL/GenBank/DDBJ whole genome shotgun (WGS) entry which is preliminary data.</text>
</comment>
<proteinExistence type="predicted"/>
<organism evidence="1 2">
    <name type="scientific">Lentibacillus halophilus</name>
    <dbReference type="NCBI Taxonomy" id="295065"/>
    <lineage>
        <taxon>Bacteria</taxon>
        <taxon>Bacillati</taxon>
        <taxon>Bacillota</taxon>
        <taxon>Bacilli</taxon>
        <taxon>Bacillales</taxon>
        <taxon>Bacillaceae</taxon>
        <taxon>Lentibacillus</taxon>
    </lineage>
</organism>
<keyword evidence="2" id="KW-1185">Reference proteome</keyword>